<sequence>MLLILKSLAHSTKLDHLLRLWLFAPLDAARFTSSHTGRQTLVENLDESHSQDCCVND</sequence>
<gene>
    <name evidence="1" type="ORF">CEV32_0247</name>
</gene>
<name>A0A256FHE6_9HYPH</name>
<protein>
    <submittedName>
        <fullName evidence="1">Uncharacterized protein</fullName>
    </submittedName>
</protein>
<accession>A0A256FHE6</accession>
<comment type="caution">
    <text evidence="1">The sequence shown here is derived from an EMBL/GenBank/DDBJ whole genome shotgun (WGS) entry which is preliminary data.</text>
</comment>
<evidence type="ECO:0000313" key="2">
    <source>
        <dbReference type="Proteomes" id="UP000216345"/>
    </source>
</evidence>
<keyword evidence="2" id="KW-1185">Reference proteome</keyword>
<dbReference type="AlphaFoldDB" id="A0A256FHE6"/>
<organism evidence="1 2">
    <name type="scientific">Brucella rhizosphaerae</name>
    <dbReference type="NCBI Taxonomy" id="571254"/>
    <lineage>
        <taxon>Bacteria</taxon>
        <taxon>Pseudomonadati</taxon>
        <taxon>Pseudomonadota</taxon>
        <taxon>Alphaproteobacteria</taxon>
        <taxon>Hyphomicrobiales</taxon>
        <taxon>Brucellaceae</taxon>
        <taxon>Brucella/Ochrobactrum group</taxon>
        <taxon>Brucella</taxon>
    </lineage>
</organism>
<evidence type="ECO:0000313" key="1">
    <source>
        <dbReference type="EMBL" id="OYR14249.1"/>
    </source>
</evidence>
<proteinExistence type="predicted"/>
<reference evidence="1 2" key="1">
    <citation type="submission" date="2017-07" db="EMBL/GenBank/DDBJ databases">
        <title>Phylogenetic study on the rhizospheric bacterium Ochrobactrum sp. A44.</title>
        <authorList>
            <person name="Krzyzanowska D.M."/>
            <person name="Ossowicki A."/>
            <person name="Rajewska M."/>
            <person name="Maciag T."/>
            <person name="Kaczynski Z."/>
            <person name="Czerwicka M."/>
            <person name="Jafra S."/>
        </authorList>
    </citation>
    <scope>NUCLEOTIDE SEQUENCE [LARGE SCALE GENOMIC DNA]</scope>
    <source>
        <strain evidence="1 2">PR17</strain>
    </source>
</reference>
<dbReference type="Proteomes" id="UP000216345">
    <property type="component" value="Unassembled WGS sequence"/>
</dbReference>
<dbReference type="EMBL" id="NNRK01000026">
    <property type="protein sequence ID" value="OYR14249.1"/>
    <property type="molecule type" value="Genomic_DNA"/>
</dbReference>